<dbReference type="GO" id="GO:0000444">
    <property type="term" value="C:MIS12/MIND type complex"/>
    <property type="evidence" value="ECO:0007669"/>
    <property type="project" value="TreeGrafter"/>
</dbReference>
<accession>A0A6H0XMM5</accession>
<evidence type="ECO:0000313" key="1">
    <source>
        <dbReference type="EMBL" id="QIW95972.1"/>
    </source>
</evidence>
<evidence type="ECO:0008006" key="3">
    <source>
        <dbReference type="Google" id="ProtNLM"/>
    </source>
</evidence>
<dbReference type="PANTHER" id="PTHR31749:SF3">
    <property type="entry name" value="KINETOCHORE-ASSOCIATED PROTEIN NSL1 HOMOLOG"/>
    <property type="match status" value="1"/>
</dbReference>
<proteinExistence type="predicted"/>
<organism evidence="1 2">
    <name type="scientific">Peltaster fructicola</name>
    <dbReference type="NCBI Taxonomy" id="286661"/>
    <lineage>
        <taxon>Eukaryota</taxon>
        <taxon>Fungi</taxon>
        <taxon>Dikarya</taxon>
        <taxon>Ascomycota</taxon>
        <taxon>Pezizomycotina</taxon>
        <taxon>Dothideomycetes</taxon>
        <taxon>Dothideomycetes incertae sedis</taxon>
        <taxon>Peltaster</taxon>
    </lineage>
</organism>
<dbReference type="Proteomes" id="UP000503462">
    <property type="component" value="Chromosome 1"/>
</dbReference>
<name>A0A6H0XMM5_9PEZI</name>
<dbReference type="Pfam" id="PF08641">
    <property type="entry name" value="Mis14"/>
    <property type="match status" value="1"/>
</dbReference>
<keyword evidence="2" id="KW-1185">Reference proteome</keyword>
<dbReference type="OrthoDB" id="2135762at2759"/>
<dbReference type="EMBL" id="CP051139">
    <property type="protein sequence ID" value="QIW95972.1"/>
    <property type="molecule type" value="Genomic_DNA"/>
</dbReference>
<evidence type="ECO:0000313" key="2">
    <source>
        <dbReference type="Proteomes" id="UP000503462"/>
    </source>
</evidence>
<dbReference type="InterPro" id="IPR013950">
    <property type="entry name" value="Mis14/Nsl1"/>
</dbReference>
<dbReference type="AlphaFoldDB" id="A0A6H0XMM5"/>
<reference evidence="1 2" key="1">
    <citation type="journal article" date="2016" name="Sci. Rep.">
        <title>Peltaster fructicola genome reveals evolution from an invasive phytopathogen to an ectophytic parasite.</title>
        <authorList>
            <person name="Xu C."/>
            <person name="Chen H."/>
            <person name="Gleason M.L."/>
            <person name="Xu J.R."/>
            <person name="Liu H."/>
            <person name="Zhang R."/>
            <person name="Sun G."/>
        </authorList>
    </citation>
    <scope>NUCLEOTIDE SEQUENCE [LARGE SCALE GENOMIC DNA]</scope>
    <source>
        <strain evidence="1 2">LNHT1506</strain>
    </source>
</reference>
<dbReference type="PANTHER" id="PTHR31749">
    <property type="entry name" value="KINETOCHORE-ASSOCIATED PROTEIN NSL1 HOMOLOG"/>
    <property type="match status" value="1"/>
</dbReference>
<gene>
    <name evidence="1" type="ORF">AMS68_001490</name>
</gene>
<protein>
    <recommendedName>
        <fullName evidence="3">Kinetochore protein mis14</fullName>
    </recommendedName>
</protein>
<dbReference type="GO" id="GO:0000070">
    <property type="term" value="P:mitotic sister chromatid segregation"/>
    <property type="evidence" value="ECO:0007669"/>
    <property type="project" value="InterPro"/>
</dbReference>
<sequence length="247" mass="28168">MYRSKAIVYYYISLCVNDTLGRTQQLDSYNSFSSTRAHRKVELQSPDDLTYLIAKLSRTARDKIDKHFPPEAALEGGEDKMRAQVEILVDEYIRRTYTLAKPNLSINGMDPRELEAELAKVHEGEEFEPFDAKLAYRIQELSREIEDHTLQLAELRREAPATTASKYQAALQAEDETYQTRLELTQTTRLSRASETKLNVSGVARVDEIKQTWQESNEKLADLKSGVEQTIKKAEQAGRAQQYVSGS</sequence>